<gene>
    <name evidence="11" type="primary">ORF84255</name>
</gene>
<comment type="cofactor">
    <cofactor evidence="1 9">
        <name>Zn(2+)</name>
        <dbReference type="ChEBI" id="CHEBI:29105"/>
    </cofactor>
</comment>
<dbReference type="GO" id="GO:0008270">
    <property type="term" value="F:zinc ion binding"/>
    <property type="evidence" value="ECO:0007669"/>
    <property type="project" value="InterPro"/>
</dbReference>
<dbReference type="InterPro" id="IPR020843">
    <property type="entry name" value="ER"/>
</dbReference>
<evidence type="ECO:0000256" key="8">
    <source>
        <dbReference type="ARBA" id="ARBA00032485"/>
    </source>
</evidence>
<evidence type="ECO:0000256" key="3">
    <source>
        <dbReference type="ARBA" id="ARBA00022723"/>
    </source>
</evidence>
<dbReference type="CDD" id="cd05285">
    <property type="entry name" value="sorbitol_DH"/>
    <property type="match status" value="1"/>
</dbReference>
<dbReference type="SUPFAM" id="SSF51735">
    <property type="entry name" value="NAD(P)-binding Rossmann-fold domains"/>
    <property type="match status" value="1"/>
</dbReference>
<keyword evidence="3 9" id="KW-0479">Metal-binding</keyword>
<dbReference type="InterPro" id="IPR036291">
    <property type="entry name" value="NAD(P)-bd_dom_sf"/>
</dbReference>
<evidence type="ECO:0000256" key="7">
    <source>
        <dbReference type="ARBA" id="ARBA00026132"/>
    </source>
</evidence>
<dbReference type="Pfam" id="PF00107">
    <property type="entry name" value="ADH_zinc_N"/>
    <property type="match status" value="1"/>
</dbReference>
<dbReference type="SUPFAM" id="SSF50129">
    <property type="entry name" value="GroES-like"/>
    <property type="match status" value="1"/>
</dbReference>
<evidence type="ECO:0000256" key="6">
    <source>
        <dbReference type="ARBA" id="ARBA00023027"/>
    </source>
</evidence>
<dbReference type="Gene3D" id="3.40.50.720">
    <property type="entry name" value="NAD(P)-binding Rossmann-like Domain"/>
    <property type="match status" value="1"/>
</dbReference>
<proteinExistence type="inferred from homology"/>
<protein>
    <recommendedName>
        <fullName evidence="7">Sorbitol dehydrogenase</fullName>
    </recommendedName>
    <alternativeName>
        <fullName evidence="8">Polyol dehydrogenase</fullName>
    </alternativeName>
</protein>
<feature type="non-terminal residue" evidence="11">
    <location>
        <position position="1"/>
    </location>
</feature>
<dbReference type="PANTHER" id="PTHR43161:SF9">
    <property type="entry name" value="SORBITOL DEHYDROGENASE"/>
    <property type="match status" value="1"/>
</dbReference>
<keyword evidence="5" id="KW-0560">Oxidoreductase</keyword>
<keyword evidence="4 9" id="KW-0862">Zinc</keyword>
<reference evidence="11" key="1">
    <citation type="submission" date="2014-12" db="EMBL/GenBank/DDBJ databases">
        <title>Insight into the proteome of Arion vulgaris.</title>
        <authorList>
            <person name="Aradska J."/>
            <person name="Bulat T."/>
            <person name="Smidak R."/>
            <person name="Sarate P."/>
            <person name="Gangsoo J."/>
            <person name="Sialana F."/>
            <person name="Bilban M."/>
            <person name="Lubec G."/>
        </authorList>
    </citation>
    <scope>NUCLEOTIDE SEQUENCE</scope>
    <source>
        <tissue evidence="11">Skin</tissue>
    </source>
</reference>
<dbReference type="InterPro" id="IPR013154">
    <property type="entry name" value="ADH-like_N"/>
</dbReference>
<dbReference type="FunFam" id="3.40.50.720:FF:000068">
    <property type="entry name" value="Sorbitol dehydrogenase"/>
    <property type="match status" value="1"/>
</dbReference>
<dbReference type="InterPro" id="IPR011032">
    <property type="entry name" value="GroES-like_sf"/>
</dbReference>
<accession>A0A0B6ZYF1</accession>
<dbReference type="InterPro" id="IPR013149">
    <property type="entry name" value="ADH-like_C"/>
</dbReference>
<evidence type="ECO:0000256" key="1">
    <source>
        <dbReference type="ARBA" id="ARBA00001947"/>
    </source>
</evidence>
<organism evidence="11">
    <name type="scientific">Arion vulgaris</name>
    <dbReference type="NCBI Taxonomy" id="1028688"/>
    <lineage>
        <taxon>Eukaryota</taxon>
        <taxon>Metazoa</taxon>
        <taxon>Spiralia</taxon>
        <taxon>Lophotrochozoa</taxon>
        <taxon>Mollusca</taxon>
        <taxon>Gastropoda</taxon>
        <taxon>Heterobranchia</taxon>
        <taxon>Euthyneura</taxon>
        <taxon>Panpulmonata</taxon>
        <taxon>Eupulmonata</taxon>
        <taxon>Stylommatophora</taxon>
        <taxon>Helicina</taxon>
        <taxon>Arionoidea</taxon>
        <taxon>Arionidae</taxon>
        <taxon>Arion</taxon>
    </lineage>
</organism>
<keyword evidence="6" id="KW-0520">NAD</keyword>
<dbReference type="SMART" id="SM00829">
    <property type="entry name" value="PKS_ER"/>
    <property type="match status" value="1"/>
</dbReference>
<evidence type="ECO:0000256" key="4">
    <source>
        <dbReference type="ARBA" id="ARBA00022833"/>
    </source>
</evidence>
<dbReference type="PANTHER" id="PTHR43161">
    <property type="entry name" value="SORBITOL DEHYDROGENASE"/>
    <property type="match status" value="1"/>
</dbReference>
<comment type="similarity">
    <text evidence="2 9">Belongs to the zinc-containing alcohol dehydrogenase family.</text>
</comment>
<feature type="domain" description="Enoyl reductase (ER)" evidence="10">
    <location>
        <begin position="37"/>
        <end position="371"/>
    </location>
</feature>
<dbReference type="EMBL" id="HACG01025991">
    <property type="protein sequence ID" value="CEK72856.1"/>
    <property type="molecule type" value="Transcribed_RNA"/>
</dbReference>
<name>A0A0B6ZYF1_9EUPU</name>
<evidence type="ECO:0000313" key="11">
    <source>
        <dbReference type="EMBL" id="CEK72856.1"/>
    </source>
</evidence>
<dbReference type="GO" id="GO:0016616">
    <property type="term" value="F:oxidoreductase activity, acting on the CH-OH group of donors, NAD or NADP as acceptor"/>
    <property type="evidence" value="ECO:0007669"/>
    <property type="project" value="InterPro"/>
</dbReference>
<evidence type="ECO:0000256" key="2">
    <source>
        <dbReference type="ARBA" id="ARBA00008072"/>
    </source>
</evidence>
<sequence>QQQLNVFTLSQHCLFSISFFVSIGTNMSVNRAVRIHGKHDLRFENLPVPEPEENHVLIKMATAGLCRTDIHLLEEGRIDFIIIDKPITIGHENSGTVSKLGPGVTTLAVGDRVAMDPCRPCGDCRHCKRKRSNLCPNMTLSGVIKTDGGFATHMTTPAYTCHKIPDHISLEEGAMMEPLSVGVYAVRRARMEKGDSVIVTGAGPIGLLVMQVAKALGAGKVMIVDINEFRLQLASKIGVDIIHKSIAPSSDPKAAADELKAALGDEADLFIECSGAKGLVDVAIHACRPGGKVMMIGFGEMAMHAHIGMAAAREIDILGAFANFNNFPECIELVSAGKVDVKSIITHRLPLDKVSEGMKLIQQGSQSKLSLIVHHNLLQDTGRSVQLLLPGEIIIFCELS</sequence>
<dbReference type="PROSITE" id="PS00059">
    <property type="entry name" value="ADH_ZINC"/>
    <property type="match status" value="1"/>
</dbReference>
<dbReference type="AlphaFoldDB" id="A0A0B6ZYF1"/>
<dbReference type="InterPro" id="IPR002328">
    <property type="entry name" value="ADH_Zn_CS"/>
</dbReference>
<evidence type="ECO:0000259" key="10">
    <source>
        <dbReference type="SMART" id="SM00829"/>
    </source>
</evidence>
<dbReference type="Pfam" id="PF08240">
    <property type="entry name" value="ADH_N"/>
    <property type="match status" value="1"/>
</dbReference>
<evidence type="ECO:0000256" key="5">
    <source>
        <dbReference type="ARBA" id="ARBA00023002"/>
    </source>
</evidence>
<evidence type="ECO:0000256" key="9">
    <source>
        <dbReference type="RuleBase" id="RU361277"/>
    </source>
</evidence>
<dbReference type="Gene3D" id="3.90.180.10">
    <property type="entry name" value="Medium-chain alcohol dehydrogenases, catalytic domain"/>
    <property type="match status" value="1"/>
</dbReference>
<dbReference type="InterPro" id="IPR045306">
    <property type="entry name" value="SDH-like"/>
</dbReference>